<dbReference type="SUPFAM" id="SSF57302">
    <property type="entry name" value="Snake toxin-like"/>
    <property type="match status" value="1"/>
</dbReference>
<protein>
    <recommendedName>
        <fullName evidence="4">UPAR/Ly6 domain-containing protein</fullName>
    </recommendedName>
</protein>
<evidence type="ECO:0008006" key="4">
    <source>
        <dbReference type="Google" id="ProtNLM"/>
    </source>
</evidence>
<reference evidence="2" key="3">
    <citation type="submission" date="2025-09" db="UniProtKB">
        <authorList>
            <consortium name="Ensembl"/>
        </authorList>
    </citation>
    <scope>IDENTIFICATION</scope>
</reference>
<name>A0A671TQ27_SPAAU</name>
<organism evidence="2 3">
    <name type="scientific">Sparus aurata</name>
    <name type="common">Gilthead sea bream</name>
    <dbReference type="NCBI Taxonomy" id="8175"/>
    <lineage>
        <taxon>Eukaryota</taxon>
        <taxon>Metazoa</taxon>
        <taxon>Chordata</taxon>
        <taxon>Craniata</taxon>
        <taxon>Vertebrata</taxon>
        <taxon>Euteleostomi</taxon>
        <taxon>Actinopterygii</taxon>
        <taxon>Neopterygii</taxon>
        <taxon>Teleostei</taxon>
        <taxon>Neoteleostei</taxon>
        <taxon>Acanthomorphata</taxon>
        <taxon>Eupercaria</taxon>
        <taxon>Spariformes</taxon>
        <taxon>Sparidae</taxon>
        <taxon>Sparus</taxon>
    </lineage>
</organism>
<proteinExistence type="predicted"/>
<reference evidence="2" key="1">
    <citation type="submission" date="2021-04" db="EMBL/GenBank/DDBJ databases">
        <authorList>
            <consortium name="Wellcome Sanger Institute Data Sharing"/>
        </authorList>
    </citation>
    <scope>NUCLEOTIDE SEQUENCE [LARGE SCALE GENOMIC DNA]</scope>
</reference>
<keyword evidence="3" id="KW-1185">Reference proteome</keyword>
<feature type="signal peptide" evidence="1">
    <location>
        <begin position="1"/>
        <end position="24"/>
    </location>
</feature>
<dbReference type="Gene3D" id="2.10.60.10">
    <property type="entry name" value="CD59"/>
    <property type="match status" value="1"/>
</dbReference>
<evidence type="ECO:0000313" key="3">
    <source>
        <dbReference type="Proteomes" id="UP000472265"/>
    </source>
</evidence>
<evidence type="ECO:0000256" key="1">
    <source>
        <dbReference type="SAM" id="SignalP"/>
    </source>
</evidence>
<dbReference type="InParanoid" id="A0A671TQ27"/>
<feature type="chain" id="PRO_5025624678" description="UPAR/Ly6 domain-containing protein" evidence="1">
    <location>
        <begin position="25"/>
        <end position="86"/>
    </location>
</feature>
<dbReference type="FunCoup" id="A0A671TQ27">
    <property type="interactions" value="284"/>
</dbReference>
<sequence>MILRPNFIYLTIFLIFQIWLSACGLRCYTCETTDPKACTEIETCPPVWDSCSTLVLGGVTAKGCFDSSACQPPLQCCQGDLCNGAV</sequence>
<evidence type="ECO:0000313" key="2">
    <source>
        <dbReference type="Ensembl" id="ENSSAUP00010002832.1"/>
    </source>
</evidence>
<dbReference type="InterPro" id="IPR045860">
    <property type="entry name" value="Snake_toxin-like_sf"/>
</dbReference>
<keyword evidence="1" id="KW-0732">Signal</keyword>
<dbReference type="GeneTree" id="ENSGT01150000289752"/>
<accession>A0A671TQ27</accession>
<dbReference type="PROSITE" id="PS51257">
    <property type="entry name" value="PROKAR_LIPOPROTEIN"/>
    <property type="match status" value="1"/>
</dbReference>
<dbReference type="Ensembl" id="ENSSAUT00010003011.1">
    <property type="protein sequence ID" value="ENSSAUP00010002832.1"/>
    <property type="gene ID" value="ENSSAUG00010001428.1"/>
</dbReference>
<dbReference type="Proteomes" id="UP000472265">
    <property type="component" value="Chromosome 10"/>
</dbReference>
<reference evidence="2" key="2">
    <citation type="submission" date="2025-08" db="UniProtKB">
        <authorList>
            <consortium name="Ensembl"/>
        </authorList>
    </citation>
    <scope>IDENTIFICATION</scope>
</reference>
<dbReference type="AlphaFoldDB" id="A0A671TQ27"/>